<keyword evidence="1" id="KW-0678">Repressor</keyword>
<dbReference type="InterPro" id="IPR040356">
    <property type="entry name" value="SPEAR"/>
</dbReference>
<accession>M8CKG2</accession>
<protein>
    <submittedName>
        <fullName evidence="5">Uncharacterized protein</fullName>
    </submittedName>
</protein>
<feature type="region of interest" description="Disordered" evidence="4">
    <location>
        <begin position="1"/>
        <end position="48"/>
    </location>
</feature>
<feature type="region of interest" description="Disordered" evidence="4">
    <location>
        <begin position="67"/>
        <end position="86"/>
    </location>
</feature>
<evidence type="ECO:0000256" key="4">
    <source>
        <dbReference type="SAM" id="MobiDB-lite"/>
    </source>
</evidence>
<keyword evidence="2" id="KW-0805">Transcription regulation</keyword>
<proteinExistence type="predicted"/>
<evidence type="ECO:0000313" key="5">
    <source>
        <dbReference type="EnsemblPlants" id="EMT23871"/>
    </source>
</evidence>
<dbReference type="PANTHER" id="PTHR33388:SF26">
    <property type="entry name" value="PROTEIN SPEAR3"/>
    <property type="match status" value="1"/>
</dbReference>
<evidence type="ECO:0000256" key="2">
    <source>
        <dbReference type="ARBA" id="ARBA00023015"/>
    </source>
</evidence>
<organism evidence="5">
    <name type="scientific">Aegilops tauschii</name>
    <name type="common">Tausch's goatgrass</name>
    <name type="synonym">Aegilops squarrosa</name>
    <dbReference type="NCBI Taxonomy" id="37682"/>
    <lineage>
        <taxon>Eukaryota</taxon>
        <taxon>Viridiplantae</taxon>
        <taxon>Streptophyta</taxon>
        <taxon>Embryophyta</taxon>
        <taxon>Tracheophyta</taxon>
        <taxon>Spermatophyta</taxon>
        <taxon>Magnoliopsida</taxon>
        <taxon>Liliopsida</taxon>
        <taxon>Poales</taxon>
        <taxon>Poaceae</taxon>
        <taxon>BOP clade</taxon>
        <taxon>Pooideae</taxon>
        <taxon>Triticodae</taxon>
        <taxon>Triticeae</taxon>
        <taxon>Triticinae</taxon>
        <taxon>Aegilops</taxon>
    </lineage>
</organism>
<dbReference type="GO" id="GO:0003700">
    <property type="term" value="F:DNA-binding transcription factor activity"/>
    <property type="evidence" value="ECO:0007669"/>
    <property type="project" value="InterPro"/>
</dbReference>
<dbReference type="EnsemblPlants" id="EMT23871">
    <property type="protein sequence ID" value="EMT23871"/>
    <property type="gene ID" value="F775_05585"/>
</dbReference>
<name>M8CKG2_AEGTA</name>
<dbReference type="PANTHER" id="PTHR33388">
    <property type="entry name" value="OS01G0212500 PROTEIN"/>
    <property type="match status" value="1"/>
</dbReference>
<dbReference type="AlphaFoldDB" id="M8CKG2"/>
<evidence type="ECO:0000256" key="3">
    <source>
        <dbReference type="ARBA" id="ARBA00023163"/>
    </source>
</evidence>
<reference evidence="5" key="1">
    <citation type="submission" date="2015-06" db="UniProtKB">
        <authorList>
            <consortium name="EnsemblPlants"/>
        </authorList>
    </citation>
    <scope>IDENTIFICATION</scope>
</reference>
<evidence type="ECO:0000256" key="1">
    <source>
        <dbReference type="ARBA" id="ARBA00022491"/>
    </source>
</evidence>
<sequence length="245" mass="26516">MSASNFGDSMEWGRGRSSSSSSGSGSGSRRGKRAAAVDKPRQPQRGLGVAQLEKIRLEAEMAAYQHHPPLVGQPPPSSSIHGTGSFNLQEDARSSLNYSLPSSPSSSFHANNTNVSSTYPFHPNLVLLCITNGRTRVSLQPKIRFYSPMHVIALSSCILHILCPMAYNGWRSGEMRYGESPTAPITRSASNYHGATTYGTTHYPHPGSDHTLPLFEPKLDLNQMATVDSSSASTNLDDVDLELKL</sequence>
<keyword evidence="3" id="KW-0804">Transcription</keyword>